<comment type="caution">
    <text evidence="1">The sequence shown here is derived from an EMBL/GenBank/DDBJ whole genome shotgun (WGS) entry which is preliminary data.</text>
</comment>
<dbReference type="Gene3D" id="2.40.30.10">
    <property type="entry name" value="Translation factors"/>
    <property type="match status" value="1"/>
</dbReference>
<dbReference type="SUPFAM" id="SSF63380">
    <property type="entry name" value="Riboflavin synthase domain-like"/>
    <property type="match status" value="1"/>
</dbReference>
<accession>A0A2I1M8S1</accession>
<evidence type="ECO:0008006" key="3">
    <source>
        <dbReference type="Google" id="ProtNLM"/>
    </source>
</evidence>
<sequence length="243" mass="28283">MDKYQVKILDKKEEYKNVWTYTLEKPEALTWEEGSSFHLALPGYDEGDEVNKKLIHHLSINTLISEGNIRFTTKIPIRKSPFKKVLASLEAGDMVTIFKIKSHMALRREDVPVIALSQGLAMSTIRPLIKRFEEDNSNIPEFISVNVNAKDTHLYEKDFSTIDESLLLKYWLDSRSDYLEKIIELANDKKDGYFYVVGSENFVLDTLYILRENGIEDEKLIIDKKPEKRAIIFKTLENYKIIL</sequence>
<organism evidence="1 2">
    <name type="scientific">Anaerococcus octavius</name>
    <dbReference type="NCBI Taxonomy" id="54007"/>
    <lineage>
        <taxon>Bacteria</taxon>
        <taxon>Bacillati</taxon>
        <taxon>Bacillota</taxon>
        <taxon>Tissierellia</taxon>
        <taxon>Tissierellales</taxon>
        <taxon>Peptoniphilaceae</taxon>
        <taxon>Anaerococcus</taxon>
    </lineage>
</organism>
<protein>
    <recommendedName>
        <fullName evidence="3">FAD-binding FR-type domain-containing protein</fullName>
    </recommendedName>
</protein>
<dbReference type="EMBL" id="PKGS01000004">
    <property type="protein sequence ID" value="PKZ16497.1"/>
    <property type="molecule type" value="Genomic_DNA"/>
</dbReference>
<evidence type="ECO:0000313" key="1">
    <source>
        <dbReference type="EMBL" id="PKZ16497.1"/>
    </source>
</evidence>
<gene>
    <name evidence="1" type="ORF">CYJ34_06700</name>
</gene>
<name>A0A2I1M8S1_9FIRM</name>
<proteinExistence type="predicted"/>
<keyword evidence="2" id="KW-1185">Reference proteome</keyword>
<dbReference type="Proteomes" id="UP000234335">
    <property type="component" value="Unassembled WGS sequence"/>
</dbReference>
<dbReference type="RefSeq" id="WP_101540520.1">
    <property type="nucleotide sequence ID" value="NZ_JBHWQV010000109.1"/>
</dbReference>
<evidence type="ECO:0000313" key="2">
    <source>
        <dbReference type="Proteomes" id="UP000234335"/>
    </source>
</evidence>
<dbReference type="InterPro" id="IPR017938">
    <property type="entry name" value="Riboflavin_synthase-like_b-brl"/>
</dbReference>
<dbReference type="AlphaFoldDB" id="A0A2I1M8S1"/>
<reference evidence="1 2" key="1">
    <citation type="submission" date="2017-12" db="EMBL/GenBank/DDBJ databases">
        <title>Phylogenetic diversity of female urinary microbiome.</title>
        <authorList>
            <person name="Thomas-White K."/>
            <person name="Wolfe A.J."/>
        </authorList>
    </citation>
    <scope>NUCLEOTIDE SEQUENCE [LARGE SCALE GENOMIC DNA]</scope>
    <source>
        <strain evidence="1 2">UMB0119</strain>
    </source>
</reference>